<dbReference type="InterPro" id="IPR029526">
    <property type="entry name" value="PGBD"/>
</dbReference>
<evidence type="ECO:0000313" key="3">
    <source>
        <dbReference type="Proteomes" id="UP000789706"/>
    </source>
</evidence>
<dbReference type="EMBL" id="CAJVPK010000379">
    <property type="protein sequence ID" value="CAG8502206.1"/>
    <property type="molecule type" value="Genomic_DNA"/>
</dbReference>
<dbReference type="PANTHER" id="PTHR46599">
    <property type="entry name" value="PIGGYBAC TRANSPOSABLE ELEMENT-DERIVED PROTEIN 4"/>
    <property type="match status" value="1"/>
</dbReference>
<dbReference type="AlphaFoldDB" id="A0A9N8ZNV8"/>
<sequence>MGRISSNIKEGTKVFVLSSVVGENTARLLLEELWKTKQLFAFYNSSVVLIAELSNATPGQFFECFMPIDFIMSVVIPSTNRCAHECEHERSDLTWTEFMRFISILTIMTYIKCADIRDYWSIKQETFHAFNENLTKAILPGPYLCMDESMCKWMGKVDKGPFKRKISRNHIQLVSNQYPATVASMLRLVEPWFRSGRTIITDSWFAHFASLKALSLSKTGSPLMDIDGSGRIAAGEKGLTSSTWSPNLLAVDLVEYFSSSVPFHVIFIKKENNYYPPCVNAGCNKGVSDENRDEWLDIARVRYTVANISPVGKILRSVL</sequence>
<protein>
    <submittedName>
        <fullName evidence="2">4105_t:CDS:1</fullName>
    </submittedName>
</protein>
<feature type="domain" description="PiggyBac transposable element-derived protein" evidence="1">
    <location>
        <begin position="57"/>
        <end position="125"/>
    </location>
</feature>
<name>A0A9N8ZNV8_9GLOM</name>
<dbReference type="Pfam" id="PF13843">
    <property type="entry name" value="DDE_Tnp_1_7"/>
    <property type="match status" value="1"/>
</dbReference>
<comment type="caution">
    <text evidence="2">The sequence shown here is derived from an EMBL/GenBank/DDBJ whole genome shotgun (WGS) entry which is preliminary data.</text>
</comment>
<evidence type="ECO:0000259" key="1">
    <source>
        <dbReference type="Pfam" id="PF13843"/>
    </source>
</evidence>
<gene>
    <name evidence="2" type="ORF">DEBURN_LOCUS4736</name>
</gene>
<reference evidence="2" key="1">
    <citation type="submission" date="2021-06" db="EMBL/GenBank/DDBJ databases">
        <authorList>
            <person name="Kallberg Y."/>
            <person name="Tangrot J."/>
            <person name="Rosling A."/>
        </authorList>
    </citation>
    <scope>NUCLEOTIDE SEQUENCE</scope>
    <source>
        <strain evidence="2">AZ414A</strain>
    </source>
</reference>
<dbReference type="PANTHER" id="PTHR46599:SF3">
    <property type="entry name" value="PIGGYBAC TRANSPOSABLE ELEMENT-DERIVED PROTEIN 4"/>
    <property type="match status" value="1"/>
</dbReference>
<keyword evidence="3" id="KW-1185">Reference proteome</keyword>
<proteinExistence type="predicted"/>
<dbReference type="Proteomes" id="UP000789706">
    <property type="component" value="Unassembled WGS sequence"/>
</dbReference>
<evidence type="ECO:0000313" key="2">
    <source>
        <dbReference type="EMBL" id="CAG8502206.1"/>
    </source>
</evidence>
<accession>A0A9N8ZNV8</accession>
<organism evidence="2 3">
    <name type="scientific">Diversispora eburnea</name>
    <dbReference type="NCBI Taxonomy" id="1213867"/>
    <lineage>
        <taxon>Eukaryota</taxon>
        <taxon>Fungi</taxon>
        <taxon>Fungi incertae sedis</taxon>
        <taxon>Mucoromycota</taxon>
        <taxon>Glomeromycotina</taxon>
        <taxon>Glomeromycetes</taxon>
        <taxon>Diversisporales</taxon>
        <taxon>Diversisporaceae</taxon>
        <taxon>Diversispora</taxon>
    </lineage>
</organism>